<dbReference type="SMART" id="SM00903">
    <property type="entry name" value="Flavin_Reduct"/>
    <property type="match status" value="1"/>
</dbReference>
<evidence type="ECO:0000256" key="2">
    <source>
        <dbReference type="ARBA" id="ARBA00022630"/>
    </source>
</evidence>
<evidence type="ECO:0000313" key="6">
    <source>
        <dbReference type="Proteomes" id="UP000502415"/>
    </source>
</evidence>
<name>A0A7Z2VZE2_9BURK</name>
<dbReference type="InterPro" id="IPR052174">
    <property type="entry name" value="Flavoredoxin"/>
</dbReference>
<gene>
    <name evidence="5" type="ORF">HH212_21180</name>
</gene>
<dbReference type="InterPro" id="IPR012349">
    <property type="entry name" value="Split_barrel_FMN-bd"/>
</dbReference>
<dbReference type="Proteomes" id="UP000502415">
    <property type="component" value="Chromosome"/>
</dbReference>
<dbReference type="EMBL" id="CP051685">
    <property type="protein sequence ID" value="QJE02222.1"/>
    <property type="molecule type" value="Genomic_DNA"/>
</dbReference>
<feature type="domain" description="Flavin reductase like" evidence="4">
    <location>
        <begin position="5"/>
        <end position="138"/>
    </location>
</feature>
<dbReference type="GO" id="GO:0016646">
    <property type="term" value="F:oxidoreductase activity, acting on the CH-NH group of donors, NAD or NADP as acceptor"/>
    <property type="evidence" value="ECO:0007669"/>
    <property type="project" value="UniProtKB-ARBA"/>
</dbReference>
<reference evidence="5 6" key="1">
    <citation type="submission" date="2020-04" db="EMBL/GenBank/DDBJ databases">
        <title>Genome sequencing of novel species.</title>
        <authorList>
            <person name="Heo J."/>
            <person name="Kim S.-J."/>
            <person name="Kim J.-S."/>
            <person name="Hong S.-B."/>
            <person name="Kwon S.-W."/>
        </authorList>
    </citation>
    <scope>NUCLEOTIDE SEQUENCE [LARGE SCALE GENOMIC DNA]</scope>
    <source>
        <strain evidence="5 6">GN2-R2</strain>
    </source>
</reference>
<dbReference type="Pfam" id="PF01613">
    <property type="entry name" value="Flavin_Reduct"/>
    <property type="match status" value="1"/>
</dbReference>
<dbReference type="GO" id="GO:0010181">
    <property type="term" value="F:FMN binding"/>
    <property type="evidence" value="ECO:0007669"/>
    <property type="project" value="InterPro"/>
</dbReference>
<keyword evidence="2" id="KW-0285">Flavoprotein</keyword>
<dbReference type="Gene3D" id="2.30.110.10">
    <property type="entry name" value="Electron Transport, Fmn-binding Protein, Chain A"/>
    <property type="match status" value="1"/>
</dbReference>
<dbReference type="RefSeq" id="WP_170204309.1">
    <property type="nucleotide sequence ID" value="NZ_CP051685.1"/>
</dbReference>
<evidence type="ECO:0000256" key="1">
    <source>
        <dbReference type="ARBA" id="ARBA00001917"/>
    </source>
</evidence>
<dbReference type="AlphaFoldDB" id="A0A7Z2VZE2"/>
<dbReference type="InterPro" id="IPR002563">
    <property type="entry name" value="Flavin_Rdtase-like_dom"/>
</dbReference>
<dbReference type="PANTHER" id="PTHR43567:SF1">
    <property type="entry name" value="FLAVOREDOXIN"/>
    <property type="match status" value="1"/>
</dbReference>
<evidence type="ECO:0000313" key="5">
    <source>
        <dbReference type="EMBL" id="QJE02222.1"/>
    </source>
</evidence>
<proteinExistence type="inferred from homology"/>
<accession>A0A7Z2VZE2</accession>
<sequence length="167" mass="17903">MLRCSSLHGSPCGVLAPCPCLPCIAISFPLPTEIGSYTRELVEASGSFVLAVPSRAMARLTLAVGSESGRETDKFAAHGIAWTPGEHTGGPLVEGCLGWLECRLIPEPHIQQAYDLFLGEVVGAWADPTVFTDGHWHMEESGKRSIHYVAGGHFFETGVPFEVTPGR</sequence>
<evidence type="ECO:0000259" key="4">
    <source>
        <dbReference type="SMART" id="SM00903"/>
    </source>
</evidence>
<protein>
    <submittedName>
        <fullName evidence="5">Flavin reductase family protein</fullName>
    </submittedName>
</protein>
<organism evidence="5 6">
    <name type="scientific">Massilia forsythiae</name>
    <dbReference type="NCBI Taxonomy" id="2728020"/>
    <lineage>
        <taxon>Bacteria</taxon>
        <taxon>Pseudomonadati</taxon>
        <taxon>Pseudomonadota</taxon>
        <taxon>Betaproteobacteria</taxon>
        <taxon>Burkholderiales</taxon>
        <taxon>Oxalobacteraceae</taxon>
        <taxon>Telluria group</taxon>
        <taxon>Massilia</taxon>
    </lineage>
</organism>
<comment type="similarity">
    <text evidence="3">Belongs to the flavoredoxin family.</text>
</comment>
<evidence type="ECO:0000256" key="3">
    <source>
        <dbReference type="ARBA" id="ARBA00038054"/>
    </source>
</evidence>
<keyword evidence="6" id="KW-1185">Reference proteome</keyword>
<dbReference type="KEGG" id="mfy:HH212_21180"/>
<dbReference type="SUPFAM" id="SSF50475">
    <property type="entry name" value="FMN-binding split barrel"/>
    <property type="match status" value="1"/>
</dbReference>
<comment type="cofactor">
    <cofactor evidence="1">
        <name>FMN</name>
        <dbReference type="ChEBI" id="CHEBI:58210"/>
    </cofactor>
</comment>
<dbReference type="PANTHER" id="PTHR43567">
    <property type="entry name" value="FLAVOREDOXIN-RELATED-RELATED"/>
    <property type="match status" value="1"/>
</dbReference>